<feature type="compositionally biased region" description="Basic and acidic residues" evidence="1">
    <location>
        <begin position="588"/>
        <end position="597"/>
    </location>
</feature>
<feature type="region of interest" description="Disordered" evidence="1">
    <location>
        <begin position="804"/>
        <end position="824"/>
    </location>
</feature>
<feature type="compositionally biased region" description="Low complexity" evidence="1">
    <location>
        <begin position="684"/>
        <end position="695"/>
    </location>
</feature>
<organism evidence="2 3">
    <name type="scientific">Schizopora paradoxa</name>
    <dbReference type="NCBI Taxonomy" id="27342"/>
    <lineage>
        <taxon>Eukaryota</taxon>
        <taxon>Fungi</taxon>
        <taxon>Dikarya</taxon>
        <taxon>Basidiomycota</taxon>
        <taxon>Agaricomycotina</taxon>
        <taxon>Agaricomycetes</taxon>
        <taxon>Hymenochaetales</taxon>
        <taxon>Schizoporaceae</taxon>
        <taxon>Schizopora</taxon>
    </lineage>
</organism>
<feature type="compositionally biased region" description="Basic residues" evidence="1">
    <location>
        <begin position="673"/>
        <end position="683"/>
    </location>
</feature>
<name>A0A0H2SF02_9AGAM</name>
<feature type="region of interest" description="Disordered" evidence="1">
    <location>
        <begin position="28"/>
        <end position="154"/>
    </location>
</feature>
<protein>
    <submittedName>
        <fullName evidence="2">Uncharacterized protein</fullName>
    </submittedName>
</protein>
<dbReference type="EMBL" id="KQ085882">
    <property type="protein sequence ID" value="KLO20313.1"/>
    <property type="molecule type" value="Genomic_DNA"/>
</dbReference>
<keyword evidence="3" id="KW-1185">Reference proteome</keyword>
<dbReference type="InParanoid" id="A0A0H2SF02"/>
<feature type="compositionally biased region" description="Basic and acidic residues" evidence="1">
    <location>
        <begin position="605"/>
        <end position="615"/>
    </location>
</feature>
<feature type="compositionally biased region" description="Polar residues" evidence="1">
    <location>
        <begin position="91"/>
        <end position="111"/>
    </location>
</feature>
<feature type="compositionally biased region" description="Pro residues" evidence="1">
    <location>
        <begin position="226"/>
        <end position="240"/>
    </location>
</feature>
<feature type="region of interest" description="Disordered" evidence="1">
    <location>
        <begin position="261"/>
        <end position="344"/>
    </location>
</feature>
<dbReference type="Proteomes" id="UP000053477">
    <property type="component" value="Unassembled WGS sequence"/>
</dbReference>
<feature type="compositionally biased region" description="Polar residues" evidence="1">
    <location>
        <begin position="502"/>
        <end position="512"/>
    </location>
</feature>
<feature type="compositionally biased region" description="Low complexity" evidence="1">
    <location>
        <begin position="112"/>
        <end position="154"/>
    </location>
</feature>
<dbReference type="AlphaFoldDB" id="A0A0H2SF02"/>
<feature type="compositionally biased region" description="Basic and acidic residues" evidence="1">
    <location>
        <begin position="657"/>
        <end position="672"/>
    </location>
</feature>
<feature type="compositionally biased region" description="Low complexity" evidence="1">
    <location>
        <begin position="30"/>
        <end position="44"/>
    </location>
</feature>
<feature type="region of interest" description="Disordered" evidence="1">
    <location>
        <begin position="214"/>
        <end position="240"/>
    </location>
</feature>
<feature type="region of interest" description="Disordered" evidence="1">
    <location>
        <begin position="465"/>
        <end position="513"/>
    </location>
</feature>
<evidence type="ECO:0000256" key="1">
    <source>
        <dbReference type="SAM" id="MobiDB-lite"/>
    </source>
</evidence>
<evidence type="ECO:0000313" key="3">
    <source>
        <dbReference type="Proteomes" id="UP000053477"/>
    </source>
</evidence>
<feature type="compositionally biased region" description="Low complexity" evidence="1">
    <location>
        <begin position="270"/>
        <end position="285"/>
    </location>
</feature>
<accession>A0A0H2SF02</accession>
<sequence length="824" mass="90480">MDIHLDWCPTCDRQIMPRQYVVPALPSPQPQAAAAAPSNLQQLPTNPPPSVVKSSQTTRGKHGTIKARVQGGGLVQGTGRVRPGGLRRESSTSGKANNAASTGGASRNRSPQKLQAQQQQQQLQQQVLRQQQQQRLTNSSATAQPPSPAAGQPQRLIIDQSPTPLYCSEECRLADKNGFDLAAAAMVKRSKSRSTWLPRGLSDTNLDDHLRMRVGPHPSQINPATASPPPASPTIPPAPPNSVLGVGIDLWEMLPPPDKLARALSEADTSSSSGSSDSGRSFGTSNASEQDLPTGPTYLDPKLTDPRPPEVGPLPPHPHRPSAPVRKPNASRRSASSSGQEGGLFMAARRISSIFRSQESIVREKAEEDERQLRSLGAALFDPSRAPRGALGHDLRTDKNVQRDEEEDLVNESRSWVASTHRHALPVEAGGTMGTEKSRAELNRAVPSRTQSSLELFSQYALFSAGSGKGKRPTPRPALPSISTSLTSVHASSSHNFDDSSLRSAGTSSTHTATERLFKDYQISPEEEPLYEGKRFSLKHEKAKAMLGFPELKGHLLLSDKLLTPYRSDEESFPPIKPSSAPGPSDAFRPDQREHPIRRTLSGGSRRDRLVREASEVSVSRNSARSELGILKEEGEEGEWHTQKYAESECGSGSVASDDRGRMADSRSEGGHVRLKPHRKMKTSRSVSATSQSSSRKGSKEGRLGPDSRTWSYENFQGPMYSPMPRIPTTSYRVEEEFVPDEETGNPRRTPYHIAKLSIYEDDEELGRKEIRELSRRRGEHEGRRGWWIEKEWEIKSTPKFKRLFFNSPNPNSLSTPRKGRSPS</sequence>
<dbReference type="OrthoDB" id="3365472at2759"/>
<reference evidence="2 3" key="1">
    <citation type="submission" date="2015-04" db="EMBL/GenBank/DDBJ databases">
        <title>Complete genome sequence of Schizopora paradoxa KUC8140, a cosmopolitan wood degrader in East Asia.</title>
        <authorList>
            <consortium name="DOE Joint Genome Institute"/>
            <person name="Min B."/>
            <person name="Park H."/>
            <person name="Jang Y."/>
            <person name="Kim J.-J."/>
            <person name="Kim K.H."/>
            <person name="Pangilinan J."/>
            <person name="Lipzen A."/>
            <person name="Riley R."/>
            <person name="Grigoriev I.V."/>
            <person name="Spatafora J.W."/>
            <person name="Choi I.-G."/>
        </authorList>
    </citation>
    <scope>NUCLEOTIDE SEQUENCE [LARGE SCALE GENOMIC DNA]</scope>
    <source>
        <strain evidence="2 3">KUC8140</strain>
    </source>
</reference>
<feature type="compositionally biased region" description="Polar residues" evidence="1">
    <location>
        <begin position="807"/>
        <end position="816"/>
    </location>
</feature>
<gene>
    <name evidence="2" type="ORF">SCHPADRAFT_934182</name>
</gene>
<evidence type="ECO:0000313" key="2">
    <source>
        <dbReference type="EMBL" id="KLO20313.1"/>
    </source>
</evidence>
<feature type="region of interest" description="Disordered" evidence="1">
    <location>
        <begin position="567"/>
        <end position="727"/>
    </location>
</feature>
<feature type="compositionally biased region" description="Low complexity" evidence="1">
    <location>
        <begin position="481"/>
        <end position="495"/>
    </location>
</feature>
<feature type="compositionally biased region" description="Basic and acidic residues" evidence="1">
    <location>
        <begin position="630"/>
        <end position="647"/>
    </location>
</feature>
<proteinExistence type="predicted"/>